<dbReference type="SMART" id="SM01130">
    <property type="entry name" value="DHDPS"/>
    <property type="match status" value="1"/>
</dbReference>
<comment type="similarity">
    <text evidence="1">Belongs to the DapA family.</text>
</comment>
<keyword evidence="2" id="KW-0456">Lyase</keyword>
<comment type="caution">
    <text evidence="3">The sequence shown here is derived from an EMBL/GenBank/DDBJ whole genome shotgun (WGS) entry which is preliminary data.</text>
</comment>
<dbReference type="OrthoDB" id="9796205at2"/>
<protein>
    <submittedName>
        <fullName evidence="3">Dihydrodipicolinate synthase family protein</fullName>
    </submittedName>
</protein>
<accession>A0A4S4BIK1</accession>
<gene>
    <name evidence="3" type="ORF">E6C55_29370</name>
</gene>
<dbReference type="PANTHER" id="PTHR12128:SF66">
    <property type="entry name" value="4-HYDROXY-2-OXOGLUTARATE ALDOLASE, MITOCHONDRIAL"/>
    <property type="match status" value="1"/>
</dbReference>
<evidence type="ECO:0000256" key="1">
    <source>
        <dbReference type="ARBA" id="ARBA00007592"/>
    </source>
</evidence>
<evidence type="ECO:0000313" key="3">
    <source>
        <dbReference type="EMBL" id="THF73422.1"/>
    </source>
</evidence>
<sequence length="307" mass="34261">MKAVVPQGVWPTMITPFRDNLEIDYGALAALIEWYKAAKVDGLFAVCQSSEMFFLSLEERVLLASFVVSQANGELPVIASGHVSERLEDQIAEIEAISATGIDVFVLLTNRLAKAEESDEVWRSNAERILAAFPDQQFGLYECPYPYKRLLSTSLLEWCASTGRFLFIKDTCCNVGILEERLRALKGTPLQLFNANSATLLDSLRLGAAGFSGVMANFHPDLYVWLTRNWQVQGERAERLQAFLGTASLIELQMYPINAKHSLQLEGLPLKLFSRTKDYTAFDPHARLIVSQLGDTAAQYRGSLLDE</sequence>
<dbReference type="AlphaFoldDB" id="A0A4S4BIK1"/>
<reference evidence="3 4" key="1">
    <citation type="submission" date="2019-04" db="EMBL/GenBank/DDBJ databases">
        <title>Cohnella sp. nov. isolated from preserved vegetables.</title>
        <authorList>
            <person name="Lin S.-Y."/>
            <person name="Hung M.-H."/>
            <person name="Young C.-C."/>
        </authorList>
    </citation>
    <scope>NUCLEOTIDE SEQUENCE [LARGE SCALE GENOMIC DNA]</scope>
    <source>
        <strain evidence="3 4">CC-MHH1044</strain>
    </source>
</reference>
<dbReference type="PANTHER" id="PTHR12128">
    <property type="entry name" value="DIHYDRODIPICOLINATE SYNTHASE"/>
    <property type="match status" value="1"/>
</dbReference>
<organism evidence="3 4">
    <name type="scientific">Cohnella fermenti</name>
    <dbReference type="NCBI Taxonomy" id="2565925"/>
    <lineage>
        <taxon>Bacteria</taxon>
        <taxon>Bacillati</taxon>
        <taxon>Bacillota</taxon>
        <taxon>Bacilli</taxon>
        <taxon>Bacillales</taxon>
        <taxon>Paenibacillaceae</taxon>
        <taxon>Cohnella</taxon>
    </lineage>
</organism>
<dbReference type="EMBL" id="SSOB01000056">
    <property type="protein sequence ID" value="THF73422.1"/>
    <property type="molecule type" value="Genomic_DNA"/>
</dbReference>
<dbReference type="InterPro" id="IPR013785">
    <property type="entry name" value="Aldolase_TIM"/>
</dbReference>
<dbReference type="GO" id="GO:0008840">
    <property type="term" value="F:4-hydroxy-tetrahydrodipicolinate synthase activity"/>
    <property type="evidence" value="ECO:0007669"/>
    <property type="project" value="TreeGrafter"/>
</dbReference>
<keyword evidence="4" id="KW-1185">Reference proteome</keyword>
<evidence type="ECO:0000256" key="2">
    <source>
        <dbReference type="ARBA" id="ARBA00023239"/>
    </source>
</evidence>
<evidence type="ECO:0000313" key="4">
    <source>
        <dbReference type="Proteomes" id="UP000310636"/>
    </source>
</evidence>
<dbReference type="InterPro" id="IPR002220">
    <property type="entry name" value="DapA-like"/>
</dbReference>
<dbReference type="CDD" id="cd00408">
    <property type="entry name" value="DHDPS-like"/>
    <property type="match status" value="1"/>
</dbReference>
<dbReference type="Pfam" id="PF00701">
    <property type="entry name" value="DHDPS"/>
    <property type="match status" value="1"/>
</dbReference>
<proteinExistence type="inferred from homology"/>
<dbReference type="Proteomes" id="UP000310636">
    <property type="component" value="Unassembled WGS sequence"/>
</dbReference>
<dbReference type="SUPFAM" id="SSF51569">
    <property type="entry name" value="Aldolase"/>
    <property type="match status" value="1"/>
</dbReference>
<dbReference type="Gene3D" id="3.20.20.70">
    <property type="entry name" value="Aldolase class I"/>
    <property type="match status" value="1"/>
</dbReference>
<name>A0A4S4BIK1_9BACL</name>